<dbReference type="EMBL" id="PP965498">
    <property type="protein sequence ID" value="XCO00453.1"/>
    <property type="molecule type" value="Genomic_DNA"/>
</dbReference>
<protein>
    <submittedName>
        <fullName evidence="2">Uncharacterized protein</fullName>
    </submittedName>
</protein>
<dbReference type="EMBL" id="PP965497">
    <property type="protein sequence ID" value="XCO00353.1"/>
    <property type="molecule type" value="Genomic_DNA"/>
</dbReference>
<proteinExistence type="predicted"/>
<name>A0AAU8MLA4_9CAUD</name>
<evidence type="ECO:0000313" key="1">
    <source>
        <dbReference type="EMBL" id="XCO00353.1"/>
    </source>
</evidence>
<reference evidence="2" key="1">
    <citation type="submission" date="2024-06" db="EMBL/GenBank/DDBJ databases">
        <title>Intestivirid acquisition increases across infancy in a wild primate population.</title>
        <authorList>
            <person name="Schneider-Creas I.A."/>
            <person name="Moya I.L."/>
            <person name="Chiou K.L."/>
            <person name="Baniel A."/>
            <person name="Azanaw Haile A."/>
            <person name="Kebede F."/>
            <person name="Abebe B."/>
            <person name="Snyder-Mackler N."/>
            <person name="Varsani A."/>
        </authorList>
    </citation>
    <scope>NUCLEOTIDE SEQUENCE</scope>
    <source>
        <strain evidence="1">Int_RNL_2016_0117_DIX</strain>
        <strain evidence="2">Int_RNL_2018_0945_COW</strain>
    </source>
</reference>
<sequence>MKNKYKVEITYANNETVVFAILCDKLTAPRAYMFPKIKIKVWQI</sequence>
<organism evidence="2">
    <name type="scientific">Geladintestivirus 1</name>
    <dbReference type="NCBI Taxonomy" id="3233133"/>
    <lineage>
        <taxon>Viruses</taxon>
        <taxon>Duplodnaviria</taxon>
        <taxon>Heunggongvirae</taxon>
        <taxon>Uroviricota</taxon>
        <taxon>Caudoviricetes</taxon>
        <taxon>Crassvirales</taxon>
    </lineage>
</organism>
<accession>A0AAU8MLA4</accession>
<evidence type="ECO:0000313" key="2">
    <source>
        <dbReference type="EMBL" id="XCO00453.1"/>
    </source>
</evidence>